<proteinExistence type="predicted"/>
<dbReference type="EMBL" id="SCWF01000001">
    <property type="protein sequence ID" value="TDM15674.1"/>
    <property type="molecule type" value="Genomic_DNA"/>
</dbReference>
<feature type="transmembrane region" description="Helical" evidence="2">
    <location>
        <begin position="66"/>
        <end position="84"/>
    </location>
</feature>
<dbReference type="OrthoDB" id="2418521at2"/>
<sequence>MANNNNNRNDKDVIYDSERDRHVTHTVDSTTHRDGVAGDRVKETTTTRETRHVAHEEPKKKSPWPWLIPLLLLLLAIPFLLNLCNNDKDDKKEENKTEETTTENATTEEATTEETTTEEATTEANAGGFDLASIINFDLAA</sequence>
<keyword evidence="4" id="KW-1185">Reference proteome</keyword>
<evidence type="ECO:0000313" key="3">
    <source>
        <dbReference type="EMBL" id="TDM15674.1"/>
    </source>
</evidence>
<gene>
    <name evidence="3" type="ORF">ERX55_01850</name>
</gene>
<organism evidence="3 4">
    <name type="scientific">Macrococcus bovicus</name>
    <dbReference type="NCBI Taxonomy" id="69968"/>
    <lineage>
        <taxon>Bacteria</taxon>
        <taxon>Bacillati</taxon>
        <taxon>Bacillota</taxon>
        <taxon>Bacilli</taxon>
        <taxon>Bacillales</taxon>
        <taxon>Staphylococcaceae</taxon>
        <taxon>Macrococcus</taxon>
    </lineage>
</organism>
<feature type="compositionally biased region" description="Basic and acidic residues" evidence="1">
    <location>
        <begin position="86"/>
        <end position="99"/>
    </location>
</feature>
<keyword evidence="2" id="KW-0812">Transmembrane</keyword>
<dbReference type="Proteomes" id="UP000294843">
    <property type="component" value="Unassembled WGS sequence"/>
</dbReference>
<evidence type="ECO:0000256" key="1">
    <source>
        <dbReference type="SAM" id="MobiDB-lite"/>
    </source>
</evidence>
<protein>
    <submittedName>
        <fullName evidence="3">Uncharacterized protein</fullName>
    </submittedName>
</protein>
<feature type="region of interest" description="Disordered" evidence="1">
    <location>
        <begin position="1"/>
        <end position="60"/>
    </location>
</feature>
<accession>A0A4R6C2U2</accession>
<evidence type="ECO:0000256" key="2">
    <source>
        <dbReference type="SAM" id="Phobius"/>
    </source>
</evidence>
<dbReference type="AlphaFoldDB" id="A0A4R6C2U2"/>
<feature type="compositionally biased region" description="Basic and acidic residues" evidence="1">
    <location>
        <begin position="8"/>
        <end position="60"/>
    </location>
</feature>
<feature type="compositionally biased region" description="Acidic residues" evidence="1">
    <location>
        <begin position="110"/>
        <end position="121"/>
    </location>
</feature>
<keyword evidence="2" id="KW-1133">Transmembrane helix</keyword>
<comment type="caution">
    <text evidence="3">The sequence shown here is derived from an EMBL/GenBank/DDBJ whole genome shotgun (WGS) entry which is preliminary data.</text>
</comment>
<dbReference type="RefSeq" id="WP_133450874.1">
    <property type="nucleotide sequence ID" value="NZ_CP128470.1"/>
</dbReference>
<feature type="region of interest" description="Disordered" evidence="1">
    <location>
        <begin position="86"/>
        <end position="127"/>
    </location>
</feature>
<evidence type="ECO:0000313" key="4">
    <source>
        <dbReference type="Proteomes" id="UP000294843"/>
    </source>
</evidence>
<name>A0A4R6C2U2_9STAP</name>
<keyword evidence="2" id="KW-0472">Membrane</keyword>
<reference evidence="3 4" key="1">
    <citation type="submission" date="2019-01" db="EMBL/GenBank/DDBJ databases">
        <title>Draft genome sequences of the type strains of six Macrococcus species.</title>
        <authorList>
            <person name="Mazhar S."/>
            <person name="Altermann E."/>
            <person name="Hill C."/>
            <person name="Mcauliffe O."/>
        </authorList>
    </citation>
    <scope>NUCLEOTIDE SEQUENCE [LARGE SCALE GENOMIC DNA]</scope>
    <source>
        <strain evidence="3 4">ATCC 51825</strain>
    </source>
</reference>